<feature type="compositionally biased region" description="Low complexity" evidence="1">
    <location>
        <begin position="316"/>
        <end position="327"/>
    </location>
</feature>
<feature type="region of interest" description="Disordered" evidence="1">
    <location>
        <begin position="160"/>
        <end position="332"/>
    </location>
</feature>
<evidence type="ECO:0000313" key="3">
    <source>
        <dbReference type="Proteomes" id="UP000886653"/>
    </source>
</evidence>
<sequence length="653" mass="72582">MRLIVSQRSSINVNAQVPTNFTKSHDPHRRKPDPISASWLTVRASETSQRRSHYIRRSTDSQHDLHYLFLNSCDCARMSSNQSSSNSDLLADSKGSSEDRLSTAVSQVLLEGRLLQNYKYFFDSSSLSTPDLSFSKHLESHSTATSPSVGRIRDRVEVTVPSSPDSAPITRRLSSASALTRRSRFTSWKSRNRPKGIAERQNGQPITPVCQSQSKKMTNSSGEKGGIQDNGELSPRNTLFESSGLSSRSSSSSQSMAVFKKPLIRSRQAQRDVRFGPQDKAQRGVIQEPMILGEESKTGSSNRFSAPFLDLDLSDDSSGSEGTSSLGRNSPELATLESLIRLRESRRHSRQESIETTASTLKCKTDTKWKDSFLSMESAEGSPVSDMMFPGGYPTSSLSDQLMSRRDFNQKPHEVTPQPTSLSPSFPSSTTQTCFLEESRPFIRTSIPSFSLAVDQSILDDFERATNVSLMSNGIKICHDDIIPSNSRTDEKETRVTSFEKRQCFGDRDEPDEQKRSNWHALLYENDSARVEENDEEETELLYADLAKLRLKHEALITDTPFLASKRANNQSGKPRSSYIPARSRFSTSSSLWSWKAAISEKSLALRAGGCASSLPNPGSSFVSRRSAIPRGRASRQHAYNPTPTFLTLYGSD</sequence>
<dbReference type="Proteomes" id="UP000886653">
    <property type="component" value="Unassembled WGS sequence"/>
</dbReference>
<protein>
    <submittedName>
        <fullName evidence="2">Uncharacterized protein</fullName>
    </submittedName>
</protein>
<gene>
    <name evidence="2" type="ORF">CROQUDRAFT_662088</name>
</gene>
<dbReference type="AlphaFoldDB" id="A0A9P6NBA2"/>
<feature type="compositionally biased region" description="Low complexity" evidence="1">
    <location>
        <begin position="416"/>
        <end position="430"/>
    </location>
</feature>
<comment type="caution">
    <text evidence="2">The sequence shown here is derived from an EMBL/GenBank/DDBJ whole genome shotgun (WGS) entry which is preliminary data.</text>
</comment>
<feature type="compositionally biased region" description="Polar residues" evidence="1">
    <location>
        <begin position="201"/>
        <end position="222"/>
    </location>
</feature>
<organism evidence="2 3">
    <name type="scientific">Cronartium quercuum f. sp. fusiforme G11</name>
    <dbReference type="NCBI Taxonomy" id="708437"/>
    <lineage>
        <taxon>Eukaryota</taxon>
        <taxon>Fungi</taxon>
        <taxon>Dikarya</taxon>
        <taxon>Basidiomycota</taxon>
        <taxon>Pucciniomycotina</taxon>
        <taxon>Pucciniomycetes</taxon>
        <taxon>Pucciniales</taxon>
        <taxon>Coleosporiaceae</taxon>
        <taxon>Cronartium</taxon>
    </lineage>
</organism>
<feature type="compositionally biased region" description="Low complexity" evidence="1">
    <location>
        <begin position="170"/>
        <end position="180"/>
    </location>
</feature>
<reference evidence="2" key="1">
    <citation type="submission" date="2013-11" db="EMBL/GenBank/DDBJ databases">
        <title>Genome sequence of the fusiform rust pathogen reveals effectors for host alternation and coevolution with pine.</title>
        <authorList>
            <consortium name="DOE Joint Genome Institute"/>
            <person name="Smith K."/>
            <person name="Pendleton A."/>
            <person name="Kubisiak T."/>
            <person name="Anderson C."/>
            <person name="Salamov A."/>
            <person name="Aerts A."/>
            <person name="Riley R."/>
            <person name="Clum A."/>
            <person name="Lindquist E."/>
            <person name="Ence D."/>
            <person name="Campbell M."/>
            <person name="Kronenberg Z."/>
            <person name="Feau N."/>
            <person name="Dhillon B."/>
            <person name="Hamelin R."/>
            <person name="Burleigh J."/>
            <person name="Smith J."/>
            <person name="Yandell M."/>
            <person name="Nelson C."/>
            <person name="Grigoriev I."/>
            <person name="Davis J."/>
        </authorList>
    </citation>
    <scope>NUCLEOTIDE SEQUENCE</scope>
    <source>
        <strain evidence="2">G11</strain>
    </source>
</reference>
<dbReference type="EMBL" id="MU167338">
    <property type="protein sequence ID" value="KAG0142768.1"/>
    <property type="molecule type" value="Genomic_DNA"/>
</dbReference>
<keyword evidence="3" id="KW-1185">Reference proteome</keyword>
<feature type="region of interest" description="Disordered" evidence="1">
    <location>
        <begin position="411"/>
        <end position="430"/>
    </location>
</feature>
<evidence type="ECO:0000313" key="2">
    <source>
        <dbReference type="EMBL" id="KAG0142768.1"/>
    </source>
</evidence>
<proteinExistence type="predicted"/>
<accession>A0A9P6NBA2</accession>
<evidence type="ECO:0000256" key="1">
    <source>
        <dbReference type="SAM" id="MobiDB-lite"/>
    </source>
</evidence>
<feature type="compositionally biased region" description="Low complexity" evidence="1">
    <location>
        <begin position="242"/>
        <end position="255"/>
    </location>
</feature>
<name>A0A9P6NBA2_9BASI</name>